<dbReference type="InterPro" id="IPR037151">
    <property type="entry name" value="AlkB-like_sf"/>
</dbReference>
<gene>
    <name evidence="4" type="ORF">SCF082_LOCUS49964</name>
</gene>
<evidence type="ECO:0000259" key="3">
    <source>
        <dbReference type="Pfam" id="PF13532"/>
    </source>
</evidence>
<dbReference type="InterPro" id="IPR032854">
    <property type="entry name" value="ALKBH3"/>
</dbReference>
<dbReference type="SUPFAM" id="SSF51197">
    <property type="entry name" value="Clavaminate synthase-like"/>
    <property type="match status" value="1"/>
</dbReference>
<evidence type="ECO:0000256" key="2">
    <source>
        <dbReference type="SAM" id="Phobius"/>
    </source>
</evidence>
<dbReference type="Gene3D" id="2.60.120.590">
    <property type="entry name" value="Alpha-ketoglutarate-dependent dioxygenase AlkB-like"/>
    <property type="match status" value="1"/>
</dbReference>
<keyword evidence="2" id="KW-0812">Transmembrane</keyword>
<keyword evidence="2" id="KW-0472">Membrane</keyword>
<dbReference type="Proteomes" id="UP001642464">
    <property type="component" value="Unassembled WGS sequence"/>
</dbReference>
<evidence type="ECO:0000256" key="1">
    <source>
        <dbReference type="SAM" id="MobiDB-lite"/>
    </source>
</evidence>
<evidence type="ECO:0000313" key="5">
    <source>
        <dbReference type="Proteomes" id="UP001642464"/>
    </source>
</evidence>
<feature type="region of interest" description="Disordered" evidence="1">
    <location>
        <begin position="39"/>
        <end position="88"/>
    </location>
</feature>
<feature type="transmembrane region" description="Helical" evidence="2">
    <location>
        <begin position="347"/>
        <end position="367"/>
    </location>
</feature>
<keyword evidence="4" id="KW-0560">Oxidoreductase</keyword>
<keyword evidence="2" id="KW-1133">Transmembrane helix</keyword>
<keyword evidence="4" id="KW-0223">Dioxygenase</keyword>
<comment type="caution">
    <text evidence="4">The sequence shown here is derived from an EMBL/GenBank/DDBJ whole genome shotgun (WGS) entry which is preliminary data.</text>
</comment>
<evidence type="ECO:0000313" key="4">
    <source>
        <dbReference type="EMBL" id="CAK9107323.1"/>
    </source>
</evidence>
<sequence>MRHPYGQPRCTLADAIAQLKAARARCLAVQEENLAKRLKIDESERSLPDVAGPDGGPSVKSEKKDPTERLWKHEEPPPAKLAGKDWEESRTQKELKLIGETTDDPWTYFLKDESRRSFAGHLANPFGKALCASWFAKVRVGTKWMQPATRWGPMPRKTAWMVAANFNCTYEYGGMTVQPTPYPVWMIQLMQEVMPHCGLKELSEFPNSCNLNLYEDNTQMVGWHADDEELFQGKFQDCRIISLSLGATRRFELELNWPEENECLGASQQLADGDLCTMEGMTQKHYMHRVPEEDVPLQTVLAGKDELPLSDGRCLRGGELETAVDENPSEELPDLPPVDPRLWRKTMLWQLISFVLVVLVTRIGLWYQEEDFRRLMENITVDNASTEL</sequence>
<reference evidence="4 5" key="1">
    <citation type="submission" date="2024-02" db="EMBL/GenBank/DDBJ databases">
        <authorList>
            <person name="Chen Y."/>
            <person name="Shah S."/>
            <person name="Dougan E. K."/>
            <person name="Thang M."/>
            <person name="Chan C."/>
        </authorList>
    </citation>
    <scope>NUCLEOTIDE SEQUENCE [LARGE SCALE GENOMIC DNA]</scope>
</reference>
<feature type="domain" description="Alpha-ketoglutarate-dependent dioxygenase AlkB-like" evidence="3">
    <location>
        <begin position="121"/>
        <end position="293"/>
    </location>
</feature>
<feature type="compositionally biased region" description="Basic and acidic residues" evidence="1">
    <location>
        <begin position="60"/>
        <end position="88"/>
    </location>
</feature>
<organism evidence="4 5">
    <name type="scientific">Durusdinium trenchii</name>
    <dbReference type="NCBI Taxonomy" id="1381693"/>
    <lineage>
        <taxon>Eukaryota</taxon>
        <taxon>Sar</taxon>
        <taxon>Alveolata</taxon>
        <taxon>Dinophyceae</taxon>
        <taxon>Suessiales</taxon>
        <taxon>Symbiodiniaceae</taxon>
        <taxon>Durusdinium</taxon>
    </lineage>
</organism>
<dbReference type="GO" id="GO:0051213">
    <property type="term" value="F:dioxygenase activity"/>
    <property type="evidence" value="ECO:0007669"/>
    <property type="project" value="UniProtKB-KW"/>
</dbReference>
<dbReference type="PANTHER" id="PTHR31212:SF4">
    <property type="entry name" value="ALPHA-KETOGLUTARATE-DEPENDENT DIOXYGENASE ALKB HOMOLOG 3"/>
    <property type="match status" value="1"/>
</dbReference>
<dbReference type="EMBL" id="CAXAMM010042895">
    <property type="protein sequence ID" value="CAK9107323.1"/>
    <property type="molecule type" value="Genomic_DNA"/>
</dbReference>
<dbReference type="PANTHER" id="PTHR31212">
    <property type="entry name" value="ALPHA-KETOGLUTARATE-DEPENDENT DIOXYGENASE ALKB HOMOLOG 3"/>
    <property type="match status" value="1"/>
</dbReference>
<name>A0ABP0S4N5_9DINO</name>
<keyword evidence="5" id="KW-1185">Reference proteome</keyword>
<dbReference type="InterPro" id="IPR027450">
    <property type="entry name" value="AlkB-like"/>
</dbReference>
<dbReference type="Pfam" id="PF13532">
    <property type="entry name" value="2OG-FeII_Oxy_2"/>
    <property type="match status" value="1"/>
</dbReference>
<protein>
    <submittedName>
        <fullName evidence="4">Alpha-ketoglutarate-dependent dioxygenase alkB homolog 3 (Alkylated DNA repair protein alkB homolog 3) (MAbh3)</fullName>
    </submittedName>
</protein>
<accession>A0ABP0S4N5</accession>
<proteinExistence type="predicted"/>